<dbReference type="EMBL" id="LXQA010414290">
    <property type="protein sequence ID" value="MCI50300.1"/>
    <property type="molecule type" value="Genomic_DNA"/>
</dbReference>
<keyword evidence="2" id="KW-0238">DNA-binding</keyword>
<reference evidence="2 3" key="1">
    <citation type="journal article" date="2018" name="Front. Plant Sci.">
        <title>Red Clover (Trifolium pratense) and Zigzag Clover (T. medium) - A Picture of Genomic Similarities and Differences.</title>
        <authorList>
            <person name="Dluhosova J."/>
            <person name="Istvanek J."/>
            <person name="Nedelnik J."/>
            <person name="Repkova J."/>
        </authorList>
    </citation>
    <scope>NUCLEOTIDE SEQUENCE [LARGE SCALE GENOMIC DNA]</scope>
    <source>
        <strain evidence="3">cv. 10/8</strain>
        <tissue evidence="2">Leaf</tissue>
    </source>
</reference>
<dbReference type="Proteomes" id="UP000265520">
    <property type="component" value="Unassembled WGS sequence"/>
</dbReference>
<feature type="region of interest" description="Disordered" evidence="1">
    <location>
        <begin position="1"/>
        <end position="26"/>
    </location>
</feature>
<accession>A0A392SQV5</accession>
<organism evidence="2 3">
    <name type="scientific">Trifolium medium</name>
    <dbReference type="NCBI Taxonomy" id="97028"/>
    <lineage>
        <taxon>Eukaryota</taxon>
        <taxon>Viridiplantae</taxon>
        <taxon>Streptophyta</taxon>
        <taxon>Embryophyta</taxon>
        <taxon>Tracheophyta</taxon>
        <taxon>Spermatophyta</taxon>
        <taxon>Magnoliopsida</taxon>
        <taxon>eudicotyledons</taxon>
        <taxon>Gunneridae</taxon>
        <taxon>Pentapetalae</taxon>
        <taxon>rosids</taxon>
        <taxon>fabids</taxon>
        <taxon>Fabales</taxon>
        <taxon>Fabaceae</taxon>
        <taxon>Papilionoideae</taxon>
        <taxon>50 kb inversion clade</taxon>
        <taxon>NPAAA clade</taxon>
        <taxon>Hologalegina</taxon>
        <taxon>IRL clade</taxon>
        <taxon>Trifolieae</taxon>
        <taxon>Trifolium</taxon>
    </lineage>
</organism>
<sequence>MDPNITTISPVNKLHPRDDILATGSS</sequence>
<evidence type="ECO:0000313" key="2">
    <source>
        <dbReference type="EMBL" id="MCI50300.1"/>
    </source>
</evidence>
<dbReference type="GO" id="GO:0003677">
    <property type="term" value="F:DNA binding"/>
    <property type="evidence" value="ECO:0007669"/>
    <property type="project" value="UniProtKB-KW"/>
</dbReference>
<evidence type="ECO:0000313" key="3">
    <source>
        <dbReference type="Proteomes" id="UP000265520"/>
    </source>
</evidence>
<keyword evidence="3" id="KW-1185">Reference proteome</keyword>
<feature type="non-terminal residue" evidence="2">
    <location>
        <position position="26"/>
    </location>
</feature>
<comment type="caution">
    <text evidence="2">The sequence shown here is derived from an EMBL/GenBank/DDBJ whole genome shotgun (WGS) entry which is preliminary data.</text>
</comment>
<proteinExistence type="predicted"/>
<dbReference type="AlphaFoldDB" id="A0A392SQV5"/>
<feature type="compositionally biased region" description="Polar residues" evidence="1">
    <location>
        <begin position="1"/>
        <end position="10"/>
    </location>
</feature>
<protein>
    <submittedName>
        <fullName evidence="2">Protein DAMAGED DNA-BINDING 2-like</fullName>
    </submittedName>
</protein>
<evidence type="ECO:0000256" key="1">
    <source>
        <dbReference type="SAM" id="MobiDB-lite"/>
    </source>
</evidence>
<name>A0A392SQV5_9FABA</name>